<dbReference type="Proteomes" id="UP001165124">
    <property type="component" value="Unassembled WGS sequence"/>
</dbReference>
<evidence type="ECO:0000256" key="3">
    <source>
        <dbReference type="ARBA" id="ARBA00049366"/>
    </source>
</evidence>
<comment type="caution">
    <text evidence="10">The sequence shown here is derived from an EMBL/GenBank/DDBJ whole genome shotgun (WGS) entry which is preliminary data.</text>
</comment>
<evidence type="ECO:0000259" key="8">
    <source>
        <dbReference type="Pfam" id="PF00710"/>
    </source>
</evidence>
<comment type="catalytic activity">
    <reaction evidence="3">
        <text>L-asparagine + H2O = L-aspartate + NH4(+)</text>
        <dbReference type="Rhea" id="RHEA:21016"/>
        <dbReference type="ChEBI" id="CHEBI:15377"/>
        <dbReference type="ChEBI" id="CHEBI:28938"/>
        <dbReference type="ChEBI" id="CHEBI:29991"/>
        <dbReference type="ChEBI" id="CHEBI:58048"/>
        <dbReference type="EC" id="3.5.1.1"/>
    </reaction>
</comment>
<reference evidence="10" key="1">
    <citation type="submission" date="2023-02" db="EMBL/GenBank/DDBJ databases">
        <title>Actinomadura rubrobrunea NBRC 14622.</title>
        <authorList>
            <person name="Ichikawa N."/>
            <person name="Sato H."/>
            <person name="Tonouchi N."/>
        </authorList>
    </citation>
    <scope>NUCLEOTIDE SEQUENCE</scope>
    <source>
        <strain evidence="10">NBRC 14622</strain>
    </source>
</reference>
<feature type="domain" description="L-asparaginase N-terminal" evidence="8">
    <location>
        <begin position="4"/>
        <end position="186"/>
    </location>
</feature>
<feature type="active site" evidence="7">
    <location>
        <position position="87"/>
    </location>
</feature>
<dbReference type="PROSITE" id="PS00144">
    <property type="entry name" value="ASN_GLN_ASE_1"/>
    <property type="match status" value="1"/>
</dbReference>
<dbReference type="Pfam" id="PF00710">
    <property type="entry name" value="Asparaginase"/>
    <property type="match status" value="1"/>
</dbReference>
<evidence type="ECO:0000259" key="9">
    <source>
        <dbReference type="Pfam" id="PF17763"/>
    </source>
</evidence>
<dbReference type="SFLD" id="SFLDS00057">
    <property type="entry name" value="Glutaminase/Asparaginase"/>
    <property type="match status" value="1"/>
</dbReference>
<evidence type="ECO:0000256" key="6">
    <source>
        <dbReference type="PROSITE-ProRule" id="PRU10099"/>
    </source>
</evidence>
<dbReference type="Gene3D" id="3.40.50.40">
    <property type="match status" value="1"/>
</dbReference>
<dbReference type="GO" id="GO:0004067">
    <property type="term" value="F:asparaginase activity"/>
    <property type="evidence" value="ECO:0007669"/>
    <property type="project" value="UniProtKB-UniRule"/>
</dbReference>
<feature type="active site" description="O-isoaspartyl threonine intermediate" evidence="4">
    <location>
        <position position="12"/>
    </location>
</feature>
<sequence length="347" mass="34837">MRRLILLGTGGTIATTDAPGGRRAGVSTAELLAASRDVWTDPDVRVEARELRRTVSFAATVADALALAAAVREAARAADGVVVTHGTDTLEEAAFLLALGHDSAVPVVLTGAQRPFGVPGADGPRNLAAALRWAASDAARGTGVTVAFDGRVWPATGVRKVSSLSPAAFAAPGRGPLAEVDEAGVRPRAVPPRPRPLLTGRRTDLPRVDVVPQYLGADAAAVRAARDAGARGVVIAGFGVGNATPGTVAACRDLLREGIPVAVASRTGEGPVLGLYAGGGADLAAAGALFAGDLSPWQARLLLAAAIAADPAAAPAAVVERCETWLVEAGALSRPAPSARSLTAGPV</sequence>
<dbReference type="InterPro" id="IPR006034">
    <property type="entry name" value="Asparaginase/glutaminase-like"/>
</dbReference>
<dbReference type="PANTHER" id="PTHR11707:SF28">
    <property type="entry name" value="60 KDA LYSOPHOSPHOLIPASE"/>
    <property type="match status" value="1"/>
</dbReference>
<organism evidence="10 11">
    <name type="scientific">Actinomadura rubrobrunea</name>
    <dbReference type="NCBI Taxonomy" id="115335"/>
    <lineage>
        <taxon>Bacteria</taxon>
        <taxon>Bacillati</taxon>
        <taxon>Actinomycetota</taxon>
        <taxon>Actinomycetes</taxon>
        <taxon>Streptosporangiales</taxon>
        <taxon>Thermomonosporaceae</taxon>
        <taxon>Actinomadura</taxon>
    </lineage>
</organism>
<dbReference type="InterPro" id="IPR020827">
    <property type="entry name" value="Asparaginase/glutaminase_AS1"/>
</dbReference>
<name>A0A9W6Q1Z4_9ACTN</name>
<dbReference type="PANTHER" id="PTHR11707">
    <property type="entry name" value="L-ASPARAGINASE"/>
    <property type="match status" value="1"/>
</dbReference>
<evidence type="ECO:0000313" key="10">
    <source>
        <dbReference type="EMBL" id="GLW67078.1"/>
    </source>
</evidence>
<dbReference type="InterPro" id="IPR027473">
    <property type="entry name" value="L-asparaginase_C"/>
</dbReference>
<evidence type="ECO:0000256" key="7">
    <source>
        <dbReference type="PROSITE-ProRule" id="PRU10100"/>
    </source>
</evidence>
<dbReference type="PIRSF" id="PIRSF001220">
    <property type="entry name" value="L-ASNase_gatD"/>
    <property type="match status" value="1"/>
</dbReference>
<dbReference type="Gene3D" id="3.40.50.1170">
    <property type="entry name" value="L-asparaginase, N-terminal domain"/>
    <property type="match status" value="1"/>
</dbReference>
<dbReference type="SMART" id="SM00870">
    <property type="entry name" value="Asparaginase"/>
    <property type="match status" value="1"/>
</dbReference>
<dbReference type="InterPro" id="IPR036152">
    <property type="entry name" value="Asp/glu_Ase-like_sf"/>
</dbReference>
<feature type="domain" description="Asparaginase/glutaminase C-terminal" evidence="9">
    <location>
        <begin position="207"/>
        <end position="309"/>
    </location>
</feature>
<evidence type="ECO:0000256" key="1">
    <source>
        <dbReference type="ARBA" id="ARBA00010518"/>
    </source>
</evidence>
<gene>
    <name evidence="10" type="primary">ansA</name>
    <name evidence="10" type="ORF">Arub01_53210</name>
</gene>
<dbReference type="InterPro" id="IPR040919">
    <property type="entry name" value="Asparaginase_C"/>
</dbReference>
<dbReference type="PROSITE" id="PS00917">
    <property type="entry name" value="ASN_GLN_ASE_2"/>
    <property type="match status" value="1"/>
</dbReference>
<evidence type="ECO:0000256" key="4">
    <source>
        <dbReference type="PIRSR" id="PIRSR001220-1"/>
    </source>
</evidence>
<feature type="binding site" evidence="5">
    <location>
        <position position="56"/>
    </location>
    <ligand>
        <name>substrate</name>
    </ligand>
</feature>
<dbReference type="PIRSF" id="PIRSF500176">
    <property type="entry name" value="L_ASNase"/>
    <property type="match status" value="1"/>
</dbReference>
<dbReference type="InterPro" id="IPR037152">
    <property type="entry name" value="L-asparaginase_N_sf"/>
</dbReference>
<dbReference type="PRINTS" id="PR00139">
    <property type="entry name" value="ASNGLNASE"/>
</dbReference>
<dbReference type="InterPro" id="IPR027475">
    <property type="entry name" value="Asparaginase/glutaminase_AS2"/>
</dbReference>
<evidence type="ECO:0000256" key="5">
    <source>
        <dbReference type="PIRSR" id="PIRSR001220-2"/>
    </source>
</evidence>
<dbReference type="RefSeq" id="WP_067917514.1">
    <property type="nucleotide sequence ID" value="NZ_BSRZ01000019.1"/>
</dbReference>
<feature type="active site" evidence="6">
    <location>
        <position position="12"/>
    </location>
</feature>
<dbReference type="EMBL" id="BSRZ01000019">
    <property type="protein sequence ID" value="GLW67078.1"/>
    <property type="molecule type" value="Genomic_DNA"/>
</dbReference>
<dbReference type="PROSITE" id="PS51732">
    <property type="entry name" value="ASN_GLN_ASE_3"/>
    <property type="match status" value="1"/>
</dbReference>
<dbReference type="InterPro" id="IPR027474">
    <property type="entry name" value="L-asparaginase_N"/>
</dbReference>
<evidence type="ECO:0000313" key="11">
    <source>
        <dbReference type="Proteomes" id="UP001165124"/>
    </source>
</evidence>
<protein>
    <recommendedName>
        <fullName evidence="2">asparaginase</fullName>
        <ecNumber evidence="2">3.5.1.1</ecNumber>
    </recommendedName>
</protein>
<proteinExistence type="inferred from homology"/>
<dbReference type="Pfam" id="PF17763">
    <property type="entry name" value="Asparaginase_C"/>
    <property type="match status" value="1"/>
</dbReference>
<feature type="binding site" evidence="5">
    <location>
        <begin position="87"/>
        <end position="88"/>
    </location>
    <ligand>
        <name>substrate</name>
    </ligand>
</feature>
<accession>A0A9W6Q1Z4</accession>
<evidence type="ECO:0000256" key="2">
    <source>
        <dbReference type="ARBA" id="ARBA00012920"/>
    </source>
</evidence>
<dbReference type="AlphaFoldDB" id="A0A9W6Q1Z4"/>
<dbReference type="EC" id="3.5.1.1" evidence="2"/>
<comment type="similarity">
    <text evidence="1">Belongs to the asparaginase 1 family.</text>
</comment>
<dbReference type="GO" id="GO:0006520">
    <property type="term" value="P:amino acid metabolic process"/>
    <property type="evidence" value="ECO:0007669"/>
    <property type="project" value="InterPro"/>
</dbReference>
<keyword evidence="11" id="KW-1185">Reference proteome</keyword>
<dbReference type="SUPFAM" id="SSF53774">
    <property type="entry name" value="Glutaminase/Asparaginase"/>
    <property type="match status" value="1"/>
</dbReference>